<evidence type="ECO:0000259" key="4">
    <source>
        <dbReference type="Pfam" id="PF00155"/>
    </source>
</evidence>
<name>X1MLK0_9ZZZZ</name>
<proteinExistence type="predicted"/>
<dbReference type="InterPro" id="IPR050106">
    <property type="entry name" value="HistidinolP_aminotransfase"/>
</dbReference>
<dbReference type="Gene3D" id="3.90.1150.10">
    <property type="entry name" value="Aspartate Aminotransferase, domain 1"/>
    <property type="match status" value="1"/>
</dbReference>
<keyword evidence="2" id="KW-0808">Transferase</keyword>
<dbReference type="AlphaFoldDB" id="X1MLK0"/>
<reference evidence="5" key="1">
    <citation type="journal article" date="2014" name="Front. Microbiol.">
        <title>High frequency of phylogenetically diverse reductive dehalogenase-homologous genes in deep subseafloor sedimentary metagenomes.</title>
        <authorList>
            <person name="Kawai M."/>
            <person name="Futagami T."/>
            <person name="Toyoda A."/>
            <person name="Takaki Y."/>
            <person name="Nishi S."/>
            <person name="Hori S."/>
            <person name="Arai W."/>
            <person name="Tsubouchi T."/>
            <person name="Morono Y."/>
            <person name="Uchiyama I."/>
            <person name="Ito T."/>
            <person name="Fujiyama A."/>
            <person name="Inagaki F."/>
            <person name="Takami H."/>
        </authorList>
    </citation>
    <scope>NUCLEOTIDE SEQUENCE</scope>
    <source>
        <strain evidence="5">Expedition CK06-06</strain>
    </source>
</reference>
<dbReference type="PANTHER" id="PTHR43643">
    <property type="entry name" value="HISTIDINOL-PHOSPHATE AMINOTRANSFERASE 2"/>
    <property type="match status" value="1"/>
</dbReference>
<dbReference type="SUPFAM" id="SSF53383">
    <property type="entry name" value="PLP-dependent transferases"/>
    <property type="match status" value="1"/>
</dbReference>
<keyword evidence="1" id="KW-0032">Aminotransferase</keyword>
<accession>X1MLK0</accession>
<dbReference type="PANTHER" id="PTHR43643:SF3">
    <property type="entry name" value="HISTIDINOL-PHOSPHATE AMINOTRANSFERASE"/>
    <property type="match status" value="1"/>
</dbReference>
<evidence type="ECO:0000256" key="2">
    <source>
        <dbReference type="ARBA" id="ARBA00022679"/>
    </source>
</evidence>
<keyword evidence="3" id="KW-0663">Pyridoxal phosphate</keyword>
<feature type="non-terminal residue" evidence="5">
    <location>
        <position position="1"/>
    </location>
</feature>
<dbReference type="GO" id="GO:0030170">
    <property type="term" value="F:pyridoxal phosphate binding"/>
    <property type="evidence" value="ECO:0007669"/>
    <property type="project" value="InterPro"/>
</dbReference>
<sequence>GIAGVRVGYAIAKKDLIVYLRRVVNPFTTNRLAQVAALASLDDEEHYKKVLKSNQEGKKYLYKELKELGLFYLPTEANFIFIDLKEDSEVIFEKLLKKGVIIRPGKPYGCTNFIRVTIGTSYENKKFIRAIRELKNVE</sequence>
<organism evidence="5">
    <name type="scientific">marine sediment metagenome</name>
    <dbReference type="NCBI Taxonomy" id="412755"/>
    <lineage>
        <taxon>unclassified sequences</taxon>
        <taxon>metagenomes</taxon>
        <taxon>ecological metagenomes</taxon>
    </lineage>
</organism>
<dbReference type="InterPro" id="IPR015422">
    <property type="entry name" value="PyrdxlP-dep_Trfase_small"/>
</dbReference>
<evidence type="ECO:0000256" key="3">
    <source>
        <dbReference type="ARBA" id="ARBA00022898"/>
    </source>
</evidence>
<dbReference type="InterPro" id="IPR015421">
    <property type="entry name" value="PyrdxlP-dep_Trfase_major"/>
</dbReference>
<dbReference type="CDD" id="cd00609">
    <property type="entry name" value="AAT_like"/>
    <property type="match status" value="1"/>
</dbReference>
<dbReference type="Gene3D" id="3.40.640.10">
    <property type="entry name" value="Type I PLP-dependent aspartate aminotransferase-like (Major domain)"/>
    <property type="match status" value="1"/>
</dbReference>
<protein>
    <recommendedName>
        <fullName evidence="4">Aminotransferase class I/classII large domain-containing protein</fullName>
    </recommendedName>
</protein>
<feature type="domain" description="Aminotransferase class I/classII large" evidence="4">
    <location>
        <begin position="1"/>
        <end position="131"/>
    </location>
</feature>
<dbReference type="GO" id="GO:0008483">
    <property type="term" value="F:transaminase activity"/>
    <property type="evidence" value="ECO:0007669"/>
    <property type="project" value="UniProtKB-KW"/>
</dbReference>
<evidence type="ECO:0000313" key="5">
    <source>
        <dbReference type="EMBL" id="GAI15565.1"/>
    </source>
</evidence>
<dbReference type="EMBL" id="BARV01006650">
    <property type="protein sequence ID" value="GAI15565.1"/>
    <property type="molecule type" value="Genomic_DNA"/>
</dbReference>
<dbReference type="Pfam" id="PF00155">
    <property type="entry name" value="Aminotran_1_2"/>
    <property type="match status" value="1"/>
</dbReference>
<comment type="caution">
    <text evidence="5">The sequence shown here is derived from an EMBL/GenBank/DDBJ whole genome shotgun (WGS) entry which is preliminary data.</text>
</comment>
<dbReference type="InterPro" id="IPR004839">
    <property type="entry name" value="Aminotransferase_I/II_large"/>
</dbReference>
<dbReference type="InterPro" id="IPR015424">
    <property type="entry name" value="PyrdxlP-dep_Trfase"/>
</dbReference>
<gene>
    <name evidence="5" type="ORF">S06H3_13615</name>
</gene>
<evidence type="ECO:0000256" key="1">
    <source>
        <dbReference type="ARBA" id="ARBA00022576"/>
    </source>
</evidence>